<dbReference type="PANTHER" id="PTHR44314">
    <property type="entry name" value="CILIA- AND FLAGELLA-ASSOCIATED PROTEIN 70"/>
    <property type="match status" value="1"/>
</dbReference>
<dbReference type="AlphaFoldDB" id="A0A177AQE2"/>
<dbReference type="GO" id="GO:0060271">
    <property type="term" value="P:cilium assembly"/>
    <property type="evidence" value="ECO:0007669"/>
    <property type="project" value="TreeGrafter"/>
</dbReference>
<dbReference type="SUPFAM" id="SSF48452">
    <property type="entry name" value="TPR-like"/>
    <property type="match status" value="1"/>
</dbReference>
<dbReference type="GO" id="GO:0070062">
    <property type="term" value="C:extracellular exosome"/>
    <property type="evidence" value="ECO:0007669"/>
    <property type="project" value="TreeGrafter"/>
</dbReference>
<dbReference type="Proteomes" id="UP000078046">
    <property type="component" value="Unassembled WGS sequence"/>
</dbReference>
<evidence type="ECO:0000313" key="3">
    <source>
        <dbReference type="EMBL" id="OAF64226.1"/>
    </source>
</evidence>
<dbReference type="InterPro" id="IPR052628">
    <property type="entry name" value="CFAP70"/>
</dbReference>
<dbReference type="PANTHER" id="PTHR44314:SF1">
    <property type="entry name" value="CILIA- AND FLAGELLA-ASSOCIATED PROTEIN 70"/>
    <property type="match status" value="1"/>
</dbReference>
<dbReference type="EMBL" id="LWCA01002010">
    <property type="protein sequence ID" value="OAF64226.1"/>
    <property type="molecule type" value="Genomic_DNA"/>
</dbReference>
<dbReference type="Gene3D" id="1.25.40.10">
    <property type="entry name" value="Tetratricopeptide repeat domain"/>
    <property type="match status" value="1"/>
</dbReference>
<feature type="non-terminal residue" evidence="3">
    <location>
        <position position="1"/>
    </location>
</feature>
<dbReference type="GO" id="GO:0031514">
    <property type="term" value="C:motile cilium"/>
    <property type="evidence" value="ECO:0007669"/>
    <property type="project" value="TreeGrafter"/>
</dbReference>
<proteinExistence type="predicted"/>
<evidence type="ECO:0000256" key="1">
    <source>
        <dbReference type="ARBA" id="ARBA00022737"/>
    </source>
</evidence>
<evidence type="ECO:0008006" key="5">
    <source>
        <dbReference type="Google" id="ProtNLM"/>
    </source>
</evidence>
<accession>A0A177AQE2</accession>
<keyword evidence="2" id="KW-0802">TPR repeat</keyword>
<keyword evidence="4" id="KW-1185">Reference proteome</keyword>
<keyword evidence="1" id="KW-0677">Repeat</keyword>
<organism evidence="3 4">
    <name type="scientific">Intoshia linei</name>
    <dbReference type="NCBI Taxonomy" id="1819745"/>
    <lineage>
        <taxon>Eukaryota</taxon>
        <taxon>Metazoa</taxon>
        <taxon>Spiralia</taxon>
        <taxon>Lophotrochozoa</taxon>
        <taxon>Mesozoa</taxon>
        <taxon>Orthonectida</taxon>
        <taxon>Rhopaluridae</taxon>
        <taxon>Intoshia</taxon>
    </lineage>
</organism>
<evidence type="ECO:0000313" key="4">
    <source>
        <dbReference type="Proteomes" id="UP000078046"/>
    </source>
</evidence>
<dbReference type="GO" id="GO:0003341">
    <property type="term" value="P:cilium movement"/>
    <property type="evidence" value="ECO:0007669"/>
    <property type="project" value="TreeGrafter"/>
</dbReference>
<sequence length="114" mass="13139">YESSKTTYLKACQIFPSCSSWIGVGVNCYKLKNYEDAEQALCEANILNNKIPEVWAYLTLIALKSNKKIEAEKCYKYVIKLKLKNEVLLNEIMQVQKENNFGDTMTHVPKMAQH</sequence>
<dbReference type="InterPro" id="IPR011990">
    <property type="entry name" value="TPR-like_helical_dom_sf"/>
</dbReference>
<dbReference type="OrthoDB" id="6284984at2759"/>
<name>A0A177AQE2_9BILA</name>
<reference evidence="3 4" key="1">
    <citation type="submission" date="2016-04" db="EMBL/GenBank/DDBJ databases">
        <title>The genome of Intoshia linei affirms orthonectids as highly simplified spiralians.</title>
        <authorList>
            <person name="Mikhailov K.V."/>
            <person name="Slusarev G.S."/>
            <person name="Nikitin M.A."/>
            <person name="Logacheva M.D."/>
            <person name="Penin A."/>
            <person name="Aleoshin V."/>
            <person name="Panchin Y.V."/>
        </authorList>
    </citation>
    <scope>NUCLEOTIDE SEQUENCE [LARGE SCALE GENOMIC DNA]</scope>
    <source>
        <strain evidence="3">Intl2013</strain>
        <tissue evidence="3">Whole animal</tissue>
    </source>
</reference>
<protein>
    <recommendedName>
        <fullName evidence="5">Tetratricopeptide repeat protein 37</fullName>
    </recommendedName>
</protein>
<evidence type="ECO:0000256" key="2">
    <source>
        <dbReference type="ARBA" id="ARBA00022803"/>
    </source>
</evidence>
<comment type="caution">
    <text evidence="3">The sequence shown here is derived from an EMBL/GenBank/DDBJ whole genome shotgun (WGS) entry which is preliminary data.</text>
</comment>
<gene>
    <name evidence="3" type="ORF">A3Q56_08046</name>
</gene>